<dbReference type="PANTHER" id="PTHR11820">
    <property type="entry name" value="ACYLPYRUVASE"/>
    <property type="match status" value="1"/>
</dbReference>
<evidence type="ECO:0000256" key="7">
    <source>
        <dbReference type="ARBA" id="ARBA00044830"/>
    </source>
</evidence>
<dbReference type="RefSeq" id="XP_066933939.1">
    <property type="nucleotide sequence ID" value="XM_067077838.1"/>
</dbReference>
<dbReference type="EC" id="4.1.1.112" evidence="2"/>
<dbReference type="AlphaFoldDB" id="A0A7M6DQF4"/>
<dbReference type="FunFam" id="3.90.850.10:FF:000003">
    <property type="entry name" value="Fumarylacetoacetate hydrolase domain-containing 1"/>
    <property type="match status" value="1"/>
</dbReference>
<evidence type="ECO:0000256" key="12">
    <source>
        <dbReference type="ARBA" id="ARBA00047963"/>
    </source>
</evidence>
<dbReference type="InterPro" id="IPR011234">
    <property type="entry name" value="Fumarylacetoacetase-like_C"/>
</dbReference>
<dbReference type="EC" id="5.3.2.2" evidence="9"/>
<dbReference type="GO" id="GO:0046872">
    <property type="term" value="F:metal ion binding"/>
    <property type="evidence" value="ECO:0007669"/>
    <property type="project" value="UniProtKB-KW"/>
</dbReference>
<reference evidence="16" key="1">
    <citation type="submission" date="2021-01" db="UniProtKB">
        <authorList>
            <consortium name="EnsemblMetazoa"/>
        </authorList>
    </citation>
    <scope>IDENTIFICATION</scope>
</reference>
<dbReference type="SUPFAM" id="SSF56529">
    <property type="entry name" value="FAH"/>
    <property type="match status" value="1"/>
</dbReference>
<dbReference type="GO" id="GO:0019752">
    <property type="term" value="P:carboxylic acid metabolic process"/>
    <property type="evidence" value="ECO:0007669"/>
    <property type="project" value="UniProtKB-ARBA"/>
</dbReference>
<evidence type="ECO:0000259" key="15">
    <source>
        <dbReference type="Pfam" id="PF01557"/>
    </source>
</evidence>
<evidence type="ECO:0000313" key="17">
    <source>
        <dbReference type="Proteomes" id="UP000594262"/>
    </source>
</evidence>
<comment type="catalytic activity">
    <reaction evidence="8">
        <text>oxaloacetate = enol-oxaloacetate</text>
        <dbReference type="Rhea" id="RHEA:16021"/>
        <dbReference type="ChEBI" id="CHEBI:16452"/>
        <dbReference type="ChEBI" id="CHEBI:17479"/>
        <dbReference type="EC" id="5.3.2.2"/>
    </reaction>
    <physiologicalReaction direction="right-to-left" evidence="8">
        <dbReference type="Rhea" id="RHEA:16023"/>
    </physiologicalReaction>
</comment>
<dbReference type="GO" id="GO:0018773">
    <property type="term" value="F:acetylpyruvate hydrolase activity"/>
    <property type="evidence" value="ECO:0007669"/>
    <property type="project" value="TreeGrafter"/>
</dbReference>
<evidence type="ECO:0000256" key="1">
    <source>
        <dbReference type="ARBA" id="ARBA00010211"/>
    </source>
</evidence>
<evidence type="ECO:0000256" key="6">
    <source>
        <dbReference type="ARBA" id="ARBA00042340"/>
    </source>
</evidence>
<evidence type="ECO:0000256" key="3">
    <source>
        <dbReference type="ARBA" id="ARBA00022723"/>
    </source>
</evidence>
<organism evidence="16 17">
    <name type="scientific">Clytia hemisphaerica</name>
    <dbReference type="NCBI Taxonomy" id="252671"/>
    <lineage>
        <taxon>Eukaryota</taxon>
        <taxon>Metazoa</taxon>
        <taxon>Cnidaria</taxon>
        <taxon>Hydrozoa</taxon>
        <taxon>Hydroidolina</taxon>
        <taxon>Leptothecata</taxon>
        <taxon>Obeliida</taxon>
        <taxon>Clytiidae</taxon>
        <taxon>Clytia</taxon>
    </lineage>
</organism>
<evidence type="ECO:0000313" key="16">
    <source>
        <dbReference type="EnsemblMetazoa" id="CLYHEMP022354.1"/>
    </source>
</evidence>
<feature type="domain" description="Fumarylacetoacetase-like C-terminal" evidence="15">
    <location>
        <begin position="13"/>
        <end position="213"/>
    </location>
</feature>
<dbReference type="GO" id="GO:0008948">
    <property type="term" value="F:oxaloacetate decarboxylase activity"/>
    <property type="evidence" value="ECO:0007669"/>
    <property type="project" value="UniProtKB-EC"/>
</dbReference>
<dbReference type="Gene3D" id="3.90.850.10">
    <property type="entry name" value="Fumarylacetoacetase-like, C-terminal domain"/>
    <property type="match status" value="1"/>
</dbReference>
<evidence type="ECO:0000256" key="2">
    <source>
        <dbReference type="ARBA" id="ARBA00012947"/>
    </source>
</evidence>
<evidence type="ECO:0000256" key="4">
    <source>
        <dbReference type="ARBA" id="ARBA00032305"/>
    </source>
</evidence>
<dbReference type="GO" id="GO:0005739">
    <property type="term" value="C:mitochondrion"/>
    <property type="evidence" value="ECO:0007669"/>
    <property type="project" value="TreeGrafter"/>
</dbReference>
<evidence type="ECO:0000256" key="5">
    <source>
        <dbReference type="ARBA" id="ARBA00039040"/>
    </source>
</evidence>
<comment type="catalytic activity">
    <reaction evidence="14">
        <text>acetylpyruvate + H2O = acetate + pyruvate + H(+)</text>
        <dbReference type="Rhea" id="RHEA:16097"/>
        <dbReference type="ChEBI" id="CHEBI:15360"/>
        <dbReference type="ChEBI" id="CHEBI:15361"/>
        <dbReference type="ChEBI" id="CHEBI:15377"/>
        <dbReference type="ChEBI" id="CHEBI:15378"/>
        <dbReference type="ChEBI" id="CHEBI:30089"/>
    </reaction>
</comment>
<dbReference type="EC" id="3.7.1.5" evidence="5"/>
<dbReference type="EnsemblMetazoa" id="CLYHEMT022354.1">
    <property type="protein sequence ID" value="CLYHEMP022354.1"/>
    <property type="gene ID" value="CLYHEMG022354"/>
</dbReference>
<comment type="catalytic activity">
    <reaction evidence="12">
        <text>3-fumarylpyruvate + H2O = fumarate + pyruvate + H(+)</text>
        <dbReference type="Rhea" id="RHEA:26168"/>
        <dbReference type="ChEBI" id="CHEBI:15361"/>
        <dbReference type="ChEBI" id="CHEBI:15377"/>
        <dbReference type="ChEBI" id="CHEBI:15378"/>
        <dbReference type="ChEBI" id="CHEBI:16854"/>
        <dbReference type="ChEBI" id="CHEBI:29806"/>
    </reaction>
</comment>
<proteinExistence type="inferred from homology"/>
<comment type="catalytic activity">
    <reaction evidence="11">
        <text>a 3-acylpyruvate + H2O = a carboxylate + pyruvate + H(+)</text>
        <dbReference type="Rhea" id="RHEA:19009"/>
        <dbReference type="ChEBI" id="CHEBI:15361"/>
        <dbReference type="ChEBI" id="CHEBI:15377"/>
        <dbReference type="ChEBI" id="CHEBI:15378"/>
        <dbReference type="ChEBI" id="CHEBI:29067"/>
        <dbReference type="ChEBI" id="CHEBI:57278"/>
        <dbReference type="EC" id="3.7.1.5"/>
    </reaction>
</comment>
<evidence type="ECO:0000256" key="9">
    <source>
        <dbReference type="ARBA" id="ARBA00044973"/>
    </source>
</evidence>
<protein>
    <recommendedName>
        <fullName evidence="10">Oxaloacetate tautomerase FAHD1, mitochondrial</fullName>
        <ecNumber evidence="5">3.7.1.5</ecNumber>
        <ecNumber evidence="2">4.1.1.112</ecNumber>
        <ecNumber evidence="9">5.3.2.2</ecNumber>
    </recommendedName>
    <alternativeName>
        <fullName evidence="7">Acylpyruvase FAHD1</fullName>
    </alternativeName>
    <alternativeName>
        <fullName evidence="6">Fumarylacetoacetate hydrolase domain-containing protein 1</fullName>
    </alternativeName>
    <alternativeName>
        <fullName evidence="4">Oxaloacetate decarboxylase</fullName>
    </alternativeName>
</protein>
<dbReference type="GO" id="GO:0050163">
    <property type="term" value="F:oxaloacetate tautomerase activity"/>
    <property type="evidence" value="ECO:0007669"/>
    <property type="project" value="UniProtKB-EC"/>
</dbReference>
<dbReference type="InterPro" id="IPR036663">
    <property type="entry name" value="Fumarylacetoacetase_C_sf"/>
</dbReference>
<dbReference type="Pfam" id="PF01557">
    <property type="entry name" value="FAA_hydrolase"/>
    <property type="match status" value="1"/>
</dbReference>
<evidence type="ECO:0000256" key="11">
    <source>
        <dbReference type="ARBA" id="ARBA00047858"/>
    </source>
</evidence>
<accession>A0A7M6DQF4</accession>
<dbReference type="Proteomes" id="UP000594262">
    <property type="component" value="Unplaced"/>
</dbReference>
<name>A0A7M6DQF4_9CNID</name>
<dbReference type="GeneID" id="136821622"/>
<evidence type="ECO:0000256" key="14">
    <source>
        <dbReference type="ARBA" id="ARBA00048846"/>
    </source>
</evidence>
<comment type="catalytic activity">
    <reaction evidence="13">
        <text>oxaloacetate + H(+) = pyruvate + CO2</text>
        <dbReference type="Rhea" id="RHEA:15641"/>
        <dbReference type="ChEBI" id="CHEBI:15361"/>
        <dbReference type="ChEBI" id="CHEBI:15378"/>
        <dbReference type="ChEBI" id="CHEBI:16452"/>
        <dbReference type="ChEBI" id="CHEBI:16526"/>
        <dbReference type="EC" id="4.1.1.112"/>
    </reaction>
</comment>
<dbReference type="GO" id="GO:0047621">
    <property type="term" value="F:acylpyruvate hydrolase activity"/>
    <property type="evidence" value="ECO:0007669"/>
    <property type="project" value="UniProtKB-EC"/>
</dbReference>
<comment type="similarity">
    <text evidence="1">Belongs to the FAH family.</text>
</comment>
<evidence type="ECO:0000256" key="10">
    <source>
        <dbReference type="ARBA" id="ARBA00044980"/>
    </source>
</evidence>
<dbReference type="PANTHER" id="PTHR11820:SF7">
    <property type="entry name" value="ACYLPYRUVASE FAHD1, MITOCHONDRIAL"/>
    <property type="match status" value="1"/>
</dbReference>
<sequence length="219" mass="24090">MISRGELVRICRKIVCVGRNYQEHCAELNNAVPTKPLLFLKPPVSIITEGSPVIVPEGSTNIHHEVELGIVIGKKGSKIPEEKAMDHVDSYLLALDMTERDLQDVAKKNSHPWLLAKCWDTFCPISDVIPKSAIKDVNNIDINLAVNGVTRQSGNTRDMIFSLPFLISHISKIMKLEYGDIILTGTPSGVGPVKGGDTIQCALEGITKMQFDVKNQSDM</sequence>
<keyword evidence="3" id="KW-0479">Metal-binding</keyword>
<keyword evidence="17" id="KW-1185">Reference proteome</keyword>
<evidence type="ECO:0000256" key="13">
    <source>
        <dbReference type="ARBA" id="ARBA00047973"/>
    </source>
</evidence>
<evidence type="ECO:0000256" key="8">
    <source>
        <dbReference type="ARBA" id="ARBA00044911"/>
    </source>
</evidence>